<feature type="repeat" description="ANK" evidence="3">
    <location>
        <begin position="48"/>
        <end position="80"/>
    </location>
</feature>
<feature type="repeat" description="ANK" evidence="3">
    <location>
        <begin position="14"/>
        <end position="46"/>
    </location>
</feature>
<dbReference type="SUPFAM" id="SSF48403">
    <property type="entry name" value="Ankyrin repeat"/>
    <property type="match status" value="2"/>
</dbReference>
<dbReference type="InterPro" id="IPR036770">
    <property type="entry name" value="Ankyrin_rpt-contain_sf"/>
</dbReference>
<gene>
    <name evidence="4" type="ORF">DL764_003207</name>
</gene>
<protein>
    <submittedName>
        <fullName evidence="4">Uncharacterized protein</fullName>
    </submittedName>
</protein>
<feature type="repeat" description="ANK" evidence="3">
    <location>
        <begin position="129"/>
        <end position="162"/>
    </location>
</feature>
<name>A0A4Q4TJ64_9PEZI</name>
<dbReference type="Proteomes" id="UP000293360">
    <property type="component" value="Unassembled WGS sequence"/>
</dbReference>
<keyword evidence="5" id="KW-1185">Reference proteome</keyword>
<dbReference type="STRING" id="155417.A0A4Q4TJ64"/>
<dbReference type="Pfam" id="PF12796">
    <property type="entry name" value="Ank_2"/>
    <property type="match status" value="2"/>
</dbReference>
<dbReference type="InterPro" id="IPR002110">
    <property type="entry name" value="Ankyrin_rpt"/>
</dbReference>
<comment type="caution">
    <text evidence="4">The sequence shown here is derived from an EMBL/GenBank/DDBJ whole genome shotgun (WGS) entry which is preliminary data.</text>
</comment>
<keyword evidence="2 3" id="KW-0040">ANK repeat</keyword>
<accession>A0A4Q4TJ64</accession>
<evidence type="ECO:0000256" key="2">
    <source>
        <dbReference type="ARBA" id="ARBA00023043"/>
    </source>
</evidence>
<dbReference type="PROSITE" id="PS50088">
    <property type="entry name" value="ANK_REPEAT"/>
    <property type="match status" value="3"/>
</dbReference>
<dbReference type="PRINTS" id="PR01415">
    <property type="entry name" value="ANKYRIN"/>
</dbReference>
<evidence type="ECO:0000256" key="3">
    <source>
        <dbReference type="PROSITE-ProRule" id="PRU00023"/>
    </source>
</evidence>
<dbReference type="PROSITE" id="PS50297">
    <property type="entry name" value="ANK_REP_REGION"/>
    <property type="match status" value="3"/>
</dbReference>
<dbReference type="PANTHER" id="PTHR24198">
    <property type="entry name" value="ANKYRIN REPEAT AND PROTEIN KINASE DOMAIN-CONTAINING PROTEIN"/>
    <property type="match status" value="1"/>
</dbReference>
<reference evidence="4 5" key="1">
    <citation type="submission" date="2018-06" db="EMBL/GenBank/DDBJ databases">
        <title>Complete Genomes of Monosporascus.</title>
        <authorList>
            <person name="Robinson A.J."/>
            <person name="Natvig D.O."/>
        </authorList>
    </citation>
    <scope>NUCLEOTIDE SEQUENCE [LARGE SCALE GENOMIC DNA]</scope>
    <source>
        <strain evidence="4 5">CBS 110550</strain>
    </source>
</reference>
<evidence type="ECO:0000313" key="5">
    <source>
        <dbReference type="Proteomes" id="UP000293360"/>
    </source>
</evidence>
<proteinExistence type="predicted"/>
<dbReference type="SMART" id="SM00248">
    <property type="entry name" value="ANK"/>
    <property type="match status" value="8"/>
</dbReference>
<evidence type="ECO:0000256" key="1">
    <source>
        <dbReference type="ARBA" id="ARBA00022737"/>
    </source>
</evidence>
<organism evidence="4 5">
    <name type="scientific">Monosporascus ibericus</name>
    <dbReference type="NCBI Taxonomy" id="155417"/>
    <lineage>
        <taxon>Eukaryota</taxon>
        <taxon>Fungi</taxon>
        <taxon>Dikarya</taxon>
        <taxon>Ascomycota</taxon>
        <taxon>Pezizomycotina</taxon>
        <taxon>Sordariomycetes</taxon>
        <taxon>Xylariomycetidae</taxon>
        <taxon>Xylariales</taxon>
        <taxon>Xylariales incertae sedis</taxon>
        <taxon>Monosporascus</taxon>
    </lineage>
</organism>
<dbReference type="PANTHER" id="PTHR24198:SF165">
    <property type="entry name" value="ANKYRIN REPEAT-CONTAINING PROTEIN-RELATED"/>
    <property type="match status" value="1"/>
</dbReference>
<dbReference type="AlphaFoldDB" id="A0A4Q4TJ64"/>
<sequence length="669" mass="75846">MNPLLYTLAVKKSESSSVLHWAAEYGRVGTATKLLEAGADPNASTWRAPQPPLHLAAKYGQDTIIELLLEHGANINAQSYDHWLRLPFPRGLWDSTDAFHIAAAEGCLEFMQFLFQEGYEADINRQDPSGYSPLHYAFEGARRHQTLQWLLARGADINAEFNRGATLLHVTCYDAHFEDAGFLLDAGASHWIHILKLFKKAGRDFSTEDQAIAQAVLLKKEGKYLHRELLNPLPTVNWLLAHGTPAVLNSESILAALVDYFHLRTQQTWPCEVFRRLLDHGLDPNATYERQSLFWQSYKGRNLHLSQLLIAYGAHQDQLHDLFDELIDGLESDPLRDIWGYNDDHKWNQLADDFLYLLDCDISQALLRSPESLLKALKIQSIQLARILLDVGSPNASGVTDAGQTCLHFLASSPLADSKDYLYVTKRLLELGADPRIGRGLPGMSPMWLALGNQRWAFARLLVDYGAHATRLESSGLKRDHPHHHHQSFLWGLRNAPPPFTLGTRIFIELLNCWYLVTRDEKSSFTQGVTRETALFYTYSQMRDPYSGIKWLLNPEVDINWAPDRGPTALTNLAVWLSATDKYLEDRIRNVMILLEHGADPLRKDGRGISAMDIIKLDLEKCAMFQGTKVPLLEAMTLEHDADNRLYKLKFRPSLGGSWETRSYAEEQD</sequence>
<dbReference type="Gene3D" id="1.25.40.20">
    <property type="entry name" value="Ankyrin repeat-containing domain"/>
    <property type="match status" value="3"/>
</dbReference>
<keyword evidence="1" id="KW-0677">Repeat</keyword>
<evidence type="ECO:0000313" key="4">
    <source>
        <dbReference type="EMBL" id="RYP06362.1"/>
    </source>
</evidence>
<dbReference type="OrthoDB" id="341259at2759"/>
<dbReference type="EMBL" id="QJNU01000134">
    <property type="protein sequence ID" value="RYP06362.1"/>
    <property type="molecule type" value="Genomic_DNA"/>
</dbReference>